<feature type="compositionally biased region" description="Basic and acidic residues" evidence="1">
    <location>
        <begin position="41"/>
        <end position="69"/>
    </location>
</feature>
<dbReference type="EMBL" id="CACVKT020010157">
    <property type="protein sequence ID" value="CAC5425083.1"/>
    <property type="molecule type" value="Genomic_DNA"/>
</dbReference>
<evidence type="ECO:0000256" key="1">
    <source>
        <dbReference type="SAM" id="MobiDB-lite"/>
    </source>
</evidence>
<sequence>MFTEQILKPIQEFIQQTQPALDELGQSMAETLKLTNSSDCKGQKKKLEELNKEESSTARTQEIDNDQKQQNKQLHQTDDQQQTEYCYKCPICNEEAGNNIIACDECSEWETITNPDIDIHQKSVSSQPLSTNEKVQQQPMVIEEKKESNESCQKTTSNVIARVHTNEQEMGNDRRTPSHEYTENYIIMNTSPKEKESSMMSKQSLNQIEDQTYMKQPLIDTTENSKNVDKQKQKQTAKRFSTKNQQN</sequence>
<evidence type="ECO:0000313" key="3">
    <source>
        <dbReference type="Proteomes" id="UP000507470"/>
    </source>
</evidence>
<feature type="region of interest" description="Disordered" evidence="1">
    <location>
        <begin position="191"/>
        <end position="247"/>
    </location>
</feature>
<reference evidence="2 3" key="1">
    <citation type="submission" date="2020-06" db="EMBL/GenBank/DDBJ databases">
        <authorList>
            <person name="Li R."/>
            <person name="Bekaert M."/>
        </authorList>
    </citation>
    <scope>NUCLEOTIDE SEQUENCE [LARGE SCALE GENOMIC DNA]</scope>
    <source>
        <strain evidence="3">wild</strain>
    </source>
</reference>
<organism evidence="2 3">
    <name type="scientific">Mytilus coruscus</name>
    <name type="common">Sea mussel</name>
    <dbReference type="NCBI Taxonomy" id="42192"/>
    <lineage>
        <taxon>Eukaryota</taxon>
        <taxon>Metazoa</taxon>
        <taxon>Spiralia</taxon>
        <taxon>Lophotrochozoa</taxon>
        <taxon>Mollusca</taxon>
        <taxon>Bivalvia</taxon>
        <taxon>Autobranchia</taxon>
        <taxon>Pteriomorphia</taxon>
        <taxon>Mytilida</taxon>
        <taxon>Mytiloidea</taxon>
        <taxon>Mytilidae</taxon>
        <taxon>Mytilinae</taxon>
        <taxon>Mytilus</taxon>
    </lineage>
</organism>
<feature type="compositionally biased region" description="Polar residues" evidence="1">
    <location>
        <begin position="203"/>
        <end position="225"/>
    </location>
</feature>
<feature type="region of interest" description="Disordered" evidence="1">
    <location>
        <begin position="39"/>
        <end position="77"/>
    </location>
</feature>
<keyword evidence="3" id="KW-1185">Reference proteome</keyword>
<name>A0A6J8EZ56_MYTCO</name>
<accession>A0A6J8EZ56</accession>
<proteinExistence type="predicted"/>
<evidence type="ECO:0000313" key="2">
    <source>
        <dbReference type="EMBL" id="CAC5425083.1"/>
    </source>
</evidence>
<dbReference type="Proteomes" id="UP000507470">
    <property type="component" value="Unassembled WGS sequence"/>
</dbReference>
<protein>
    <submittedName>
        <fullName evidence="2">Uncharacterized protein</fullName>
    </submittedName>
</protein>
<dbReference type="AlphaFoldDB" id="A0A6J8EZ56"/>
<gene>
    <name evidence="2" type="ORF">MCOR_56932</name>
</gene>